<comment type="caution">
    <text evidence="2">The sequence shown here is derived from an EMBL/GenBank/DDBJ whole genome shotgun (WGS) entry which is preliminary data.</text>
</comment>
<proteinExistence type="predicted"/>
<evidence type="ECO:0000313" key="3">
    <source>
        <dbReference type="Proteomes" id="UP000004756"/>
    </source>
</evidence>
<accession>C0D137</accession>
<evidence type="ECO:0000313" key="2">
    <source>
        <dbReference type="EMBL" id="EEG54952.1"/>
    </source>
</evidence>
<organism evidence="2 3">
    <name type="scientific">[Clostridium] asparagiforme DSM 15981</name>
    <dbReference type="NCBI Taxonomy" id="518636"/>
    <lineage>
        <taxon>Bacteria</taxon>
        <taxon>Bacillati</taxon>
        <taxon>Bacillota</taxon>
        <taxon>Clostridia</taxon>
        <taxon>Lachnospirales</taxon>
        <taxon>Lachnospiraceae</taxon>
        <taxon>Enterocloster</taxon>
    </lineage>
</organism>
<dbReference type="Proteomes" id="UP000004756">
    <property type="component" value="Unassembled WGS sequence"/>
</dbReference>
<protein>
    <submittedName>
        <fullName evidence="2">Uncharacterized protein</fullName>
    </submittedName>
</protein>
<reference evidence="2 3" key="2">
    <citation type="submission" date="2009-02" db="EMBL/GenBank/DDBJ databases">
        <title>Draft genome sequence of Clostridium asparagiforme (DSM 15981).</title>
        <authorList>
            <person name="Sudarsanam P."/>
            <person name="Ley R."/>
            <person name="Guruge J."/>
            <person name="Turnbaugh P.J."/>
            <person name="Mahowald M."/>
            <person name="Liep D."/>
            <person name="Gordon J."/>
        </authorList>
    </citation>
    <scope>NUCLEOTIDE SEQUENCE [LARGE SCALE GENOMIC DNA]</scope>
    <source>
        <strain evidence="2 3">DSM 15981</strain>
    </source>
</reference>
<dbReference type="HOGENOM" id="CLU_2750527_0_0_9"/>
<name>C0D137_9FIRM</name>
<feature type="compositionally biased region" description="Basic and acidic residues" evidence="1">
    <location>
        <begin position="40"/>
        <end position="70"/>
    </location>
</feature>
<evidence type="ECO:0000256" key="1">
    <source>
        <dbReference type="SAM" id="MobiDB-lite"/>
    </source>
</evidence>
<reference evidence="2 3" key="1">
    <citation type="submission" date="2009-01" db="EMBL/GenBank/DDBJ databases">
        <authorList>
            <person name="Fulton L."/>
            <person name="Clifton S."/>
            <person name="Fulton B."/>
            <person name="Xu J."/>
            <person name="Minx P."/>
            <person name="Pepin K.H."/>
            <person name="Johnson M."/>
            <person name="Bhonagiri V."/>
            <person name="Nash W.E."/>
            <person name="Mardis E.R."/>
            <person name="Wilson R.K."/>
        </authorList>
    </citation>
    <scope>NUCLEOTIDE SEQUENCE [LARGE SCALE GENOMIC DNA]</scope>
    <source>
        <strain evidence="2 3">DSM 15981</strain>
    </source>
</reference>
<gene>
    <name evidence="2" type="ORF">CLOSTASPAR_02973</name>
</gene>
<dbReference type="EMBL" id="ACCJ01000201">
    <property type="protein sequence ID" value="EEG54952.1"/>
    <property type="molecule type" value="Genomic_DNA"/>
</dbReference>
<dbReference type="AlphaFoldDB" id="C0D137"/>
<sequence>MGRGISYRSDTFPRIPSRHNDGFIEDQMPSGPGPAHQAGKHADDRQKCINAGRDDAAGAQARKTEKYLFK</sequence>
<feature type="region of interest" description="Disordered" evidence="1">
    <location>
        <begin position="1"/>
        <end position="70"/>
    </location>
</feature>
<keyword evidence="3" id="KW-1185">Reference proteome</keyword>